<organism evidence="1 3">
    <name type="scientific">Punica granatum</name>
    <name type="common">Pomegranate</name>
    <dbReference type="NCBI Taxonomy" id="22663"/>
    <lineage>
        <taxon>Eukaryota</taxon>
        <taxon>Viridiplantae</taxon>
        <taxon>Streptophyta</taxon>
        <taxon>Embryophyta</taxon>
        <taxon>Tracheophyta</taxon>
        <taxon>Spermatophyta</taxon>
        <taxon>Magnoliopsida</taxon>
        <taxon>eudicotyledons</taxon>
        <taxon>Gunneridae</taxon>
        <taxon>Pentapetalae</taxon>
        <taxon>rosids</taxon>
        <taxon>malvids</taxon>
        <taxon>Myrtales</taxon>
        <taxon>Lythraceae</taxon>
        <taxon>Punica</taxon>
    </lineage>
</organism>
<reference evidence="1" key="2">
    <citation type="submission" date="2017-06" db="EMBL/GenBank/DDBJ databases">
        <title>The pomegranate genome and the genomics of punicalagin biosynthesis.</title>
        <authorList>
            <person name="Xu C."/>
        </authorList>
    </citation>
    <scope>NUCLEOTIDE SEQUENCE [LARGE SCALE GENOMIC DNA]</scope>
    <source>
        <tissue evidence="1">Fresh leaf</tissue>
    </source>
</reference>
<dbReference type="Proteomes" id="UP000233551">
    <property type="component" value="Unassembled WGS sequence"/>
</dbReference>
<keyword evidence="4" id="KW-1185">Reference proteome</keyword>
<name>A0A218WZ03_PUNGR</name>
<comment type="caution">
    <text evidence="1">The sequence shown here is derived from an EMBL/GenBank/DDBJ whole genome shotgun (WGS) entry which is preliminary data.</text>
</comment>
<dbReference type="EMBL" id="PGOL01003218">
    <property type="protein sequence ID" value="PKI42178.1"/>
    <property type="molecule type" value="Genomic_DNA"/>
</dbReference>
<reference evidence="3" key="1">
    <citation type="journal article" date="2017" name="Plant J.">
        <title>The pomegranate (Punica granatum L.) genome and the genomics of punicalagin biosynthesis.</title>
        <authorList>
            <person name="Qin G."/>
            <person name="Xu C."/>
            <person name="Ming R."/>
            <person name="Tang H."/>
            <person name="Guyot R."/>
            <person name="Kramer E.M."/>
            <person name="Hu Y."/>
            <person name="Yi X."/>
            <person name="Qi Y."/>
            <person name="Xu X."/>
            <person name="Gao Z."/>
            <person name="Pan H."/>
            <person name="Jian J."/>
            <person name="Tian Y."/>
            <person name="Yue Z."/>
            <person name="Xu Y."/>
        </authorList>
    </citation>
    <scope>NUCLEOTIDE SEQUENCE [LARGE SCALE GENOMIC DNA]</scope>
    <source>
        <strain evidence="3">cv. Dabenzi</strain>
    </source>
</reference>
<protein>
    <submittedName>
        <fullName evidence="1">Uncharacterized protein</fullName>
    </submittedName>
</protein>
<reference evidence="2 4" key="3">
    <citation type="submission" date="2017-11" db="EMBL/GenBank/DDBJ databases">
        <title>De-novo sequencing of pomegranate (Punica granatum L.) genome.</title>
        <authorList>
            <person name="Akparov Z."/>
            <person name="Amiraslanov A."/>
            <person name="Hajiyeva S."/>
            <person name="Abbasov M."/>
            <person name="Kaur K."/>
            <person name="Hamwieh A."/>
            <person name="Solovyev V."/>
            <person name="Salamov A."/>
            <person name="Braich B."/>
            <person name="Kosarev P."/>
            <person name="Mahmoud A."/>
            <person name="Hajiyev E."/>
            <person name="Babayeva S."/>
            <person name="Izzatullayeva V."/>
            <person name="Mammadov A."/>
            <person name="Mammadov A."/>
            <person name="Sharifova S."/>
            <person name="Ojaghi J."/>
            <person name="Eynullazada K."/>
            <person name="Bayramov B."/>
            <person name="Abdulazimova A."/>
            <person name="Shahmuradov I."/>
        </authorList>
    </citation>
    <scope>NUCLEOTIDE SEQUENCE [LARGE SCALE GENOMIC DNA]</scope>
    <source>
        <strain evidence="2">AG2017</strain>
        <strain evidence="4">cv. AG2017</strain>
        <tissue evidence="2">Leaf</tissue>
    </source>
</reference>
<evidence type="ECO:0000313" key="1">
    <source>
        <dbReference type="EMBL" id="OWM78007.1"/>
    </source>
</evidence>
<accession>A0A218WZ03</accession>
<gene>
    <name evidence="1" type="ORF">CDL15_Pgr018576</name>
    <name evidence="2" type="ORF">CRG98_037417</name>
</gene>
<proteinExistence type="predicted"/>
<sequence>MEVSCFDVDGLGETHKDLQSFGLESVEVEKLHEDGCRGASSWTKKTRGRSRVISGVGVGKSFGGRGFARGKKEEEEDEQ</sequence>
<dbReference type="EMBL" id="MTKT01002507">
    <property type="protein sequence ID" value="OWM78007.1"/>
    <property type="molecule type" value="Genomic_DNA"/>
</dbReference>
<dbReference type="AlphaFoldDB" id="A0A218WZ03"/>
<dbReference type="Proteomes" id="UP000197138">
    <property type="component" value="Unassembled WGS sequence"/>
</dbReference>
<evidence type="ECO:0000313" key="3">
    <source>
        <dbReference type="Proteomes" id="UP000197138"/>
    </source>
</evidence>
<evidence type="ECO:0000313" key="2">
    <source>
        <dbReference type="EMBL" id="PKI42178.1"/>
    </source>
</evidence>
<evidence type="ECO:0000313" key="4">
    <source>
        <dbReference type="Proteomes" id="UP000233551"/>
    </source>
</evidence>